<dbReference type="Gene3D" id="3.30.420.10">
    <property type="entry name" value="Ribonuclease H-like superfamily/Ribonuclease H"/>
    <property type="match status" value="1"/>
</dbReference>
<dbReference type="PANTHER" id="PTHR46889">
    <property type="entry name" value="TRANSPOSASE INSF FOR INSERTION SEQUENCE IS3B-RELATED"/>
    <property type="match status" value="1"/>
</dbReference>
<keyword evidence="2" id="KW-0175">Coiled coil</keyword>
<evidence type="ECO:0000256" key="2">
    <source>
        <dbReference type="SAM" id="Coils"/>
    </source>
</evidence>
<dbReference type="Pfam" id="PF00665">
    <property type="entry name" value="rve"/>
    <property type="match status" value="1"/>
</dbReference>
<dbReference type="GO" id="GO:0003677">
    <property type="term" value="F:DNA binding"/>
    <property type="evidence" value="ECO:0007669"/>
    <property type="project" value="InterPro"/>
</dbReference>
<dbReference type="EMBL" id="JAAXOP010000043">
    <property type="protein sequence ID" value="NKY54557.1"/>
    <property type="molecule type" value="Genomic_DNA"/>
</dbReference>
<dbReference type="Pfam" id="PF13333">
    <property type="entry name" value="rve_2"/>
    <property type="match status" value="1"/>
</dbReference>
<dbReference type="Pfam" id="PF13276">
    <property type="entry name" value="HTH_21"/>
    <property type="match status" value="1"/>
</dbReference>
<dbReference type="InterPro" id="IPR048020">
    <property type="entry name" value="Transpos_IS3"/>
</dbReference>
<keyword evidence="5" id="KW-1185">Reference proteome</keyword>
<accession>A0A846Y6T5</accession>
<dbReference type="InterPro" id="IPR050900">
    <property type="entry name" value="Transposase_IS3/IS150/IS904"/>
</dbReference>
<evidence type="ECO:0000313" key="5">
    <source>
        <dbReference type="Proteomes" id="UP000565711"/>
    </source>
</evidence>
<protein>
    <submittedName>
        <fullName evidence="4">IS3 family transposase</fullName>
    </submittedName>
</protein>
<dbReference type="NCBIfam" id="NF033516">
    <property type="entry name" value="transpos_IS3"/>
    <property type="match status" value="1"/>
</dbReference>
<proteinExistence type="predicted"/>
<organism evidence="4 5">
    <name type="scientific">Nocardia vermiculata</name>
    <dbReference type="NCBI Taxonomy" id="257274"/>
    <lineage>
        <taxon>Bacteria</taxon>
        <taxon>Bacillati</taxon>
        <taxon>Actinomycetota</taxon>
        <taxon>Actinomycetes</taxon>
        <taxon>Mycobacteriales</taxon>
        <taxon>Nocardiaceae</taxon>
        <taxon>Nocardia</taxon>
    </lineage>
</organism>
<evidence type="ECO:0000256" key="1">
    <source>
        <dbReference type="ARBA" id="ARBA00002286"/>
    </source>
</evidence>
<evidence type="ECO:0000313" key="4">
    <source>
        <dbReference type="EMBL" id="NKY54557.1"/>
    </source>
</evidence>
<dbReference type="Proteomes" id="UP000565711">
    <property type="component" value="Unassembled WGS sequence"/>
</dbReference>
<dbReference type="InterPro" id="IPR036397">
    <property type="entry name" value="RNaseH_sf"/>
</dbReference>
<dbReference type="InterPro" id="IPR009057">
    <property type="entry name" value="Homeodomain-like_sf"/>
</dbReference>
<dbReference type="InterPro" id="IPR025948">
    <property type="entry name" value="HTH-like_dom"/>
</dbReference>
<gene>
    <name evidence="4" type="ORF">HGA08_30735</name>
</gene>
<dbReference type="GO" id="GO:0006313">
    <property type="term" value="P:DNA transposition"/>
    <property type="evidence" value="ECO:0007669"/>
    <property type="project" value="InterPro"/>
</dbReference>
<dbReference type="PROSITE" id="PS50994">
    <property type="entry name" value="INTEGRASE"/>
    <property type="match status" value="1"/>
</dbReference>
<dbReference type="AlphaFoldDB" id="A0A846Y6T5"/>
<comment type="caution">
    <text evidence="4">The sequence shown here is derived from an EMBL/GenBank/DDBJ whole genome shotgun (WGS) entry which is preliminary data.</text>
</comment>
<name>A0A846Y6T5_9NOCA</name>
<feature type="coiled-coil region" evidence="2">
    <location>
        <begin position="68"/>
        <end position="95"/>
    </location>
</feature>
<comment type="function">
    <text evidence="1">Involved in the transposition of the insertion sequence.</text>
</comment>
<evidence type="ECO:0000259" key="3">
    <source>
        <dbReference type="PROSITE" id="PS50994"/>
    </source>
</evidence>
<dbReference type="SUPFAM" id="SSF53098">
    <property type="entry name" value="Ribonuclease H-like"/>
    <property type="match status" value="1"/>
</dbReference>
<dbReference type="SUPFAM" id="SSF46689">
    <property type="entry name" value="Homeodomain-like"/>
    <property type="match status" value="1"/>
</dbReference>
<dbReference type="PANTHER" id="PTHR46889:SF4">
    <property type="entry name" value="TRANSPOSASE INSO FOR INSERTION SEQUENCE ELEMENT IS911B-RELATED"/>
    <property type="match status" value="1"/>
</dbReference>
<dbReference type="GO" id="GO:0004803">
    <property type="term" value="F:transposase activity"/>
    <property type="evidence" value="ECO:0007669"/>
    <property type="project" value="InterPro"/>
</dbReference>
<dbReference type="Gene3D" id="1.10.10.10">
    <property type="entry name" value="Winged helix-like DNA-binding domain superfamily/Winged helix DNA-binding domain"/>
    <property type="match status" value="1"/>
</dbReference>
<dbReference type="InterPro" id="IPR001584">
    <property type="entry name" value="Integrase_cat-core"/>
</dbReference>
<reference evidence="4 5" key="1">
    <citation type="submission" date="2020-04" db="EMBL/GenBank/DDBJ databases">
        <title>MicrobeNet Type strains.</title>
        <authorList>
            <person name="Nicholson A.C."/>
        </authorList>
    </citation>
    <scope>NUCLEOTIDE SEQUENCE [LARGE SCALE GENOMIC DNA]</scope>
    <source>
        <strain evidence="4 5">JCM 12354</strain>
    </source>
</reference>
<dbReference type="InterPro" id="IPR012337">
    <property type="entry name" value="RNaseH-like_sf"/>
</dbReference>
<sequence length="406" mass="45683">MSKRYPPEVREKAVRLALERLDEYGSAYAAARVIGPMVDVHHETLRLWIKKALEQAPSATVPASPGLSSVERDELARLRKENRDLKQTNEILKLASAFFRAGTRPATPLIVGFIDEYRQVFGVESICRALSMHGVQIAPRTYRKARRRPASARDVVDAAVENTLRGLDGAPEQLYGRRKMTRWLRRQGHAVAFCTVDRIMRELGLNGAVRGRRHRTTIPTKDGIRAGDRLNRDFTATAPNQVWAADFTYVATWTGWAYVAFVFDAYSRAIVGWNISASKTTPLVSKAVNMAVWRRDHYGHPVEPGLIHHSDAGSQYVSVNFTESLALQGISPSIGSVGDAYDNALAESIIGLFKTEVVRRHGPFKTISDVEYALMEWCDWYNNARLHSRLDYLTPAEYETAYYAQL</sequence>
<dbReference type="GO" id="GO:0015074">
    <property type="term" value="P:DNA integration"/>
    <property type="evidence" value="ECO:0007669"/>
    <property type="project" value="InterPro"/>
</dbReference>
<feature type="non-terminal residue" evidence="4">
    <location>
        <position position="1"/>
    </location>
</feature>
<dbReference type="RefSeq" id="WP_157103176.1">
    <property type="nucleotide sequence ID" value="NZ_JAAXOP010000043.1"/>
</dbReference>
<dbReference type="InterPro" id="IPR036388">
    <property type="entry name" value="WH-like_DNA-bd_sf"/>
</dbReference>
<feature type="domain" description="Integrase catalytic" evidence="3">
    <location>
        <begin position="235"/>
        <end position="403"/>
    </location>
</feature>